<dbReference type="EMBL" id="JAUSUT010000001">
    <property type="protein sequence ID" value="MDQ0376530.1"/>
    <property type="molecule type" value="Genomic_DNA"/>
</dbReference>
<name>A0ABU0EMN0_9PSEU</name>
<dbReference type="RefSeq" id="WP_306988426.1">
    <property type="nucleotide sequence ID" value="NZ_JAUSUT010000001.1"/>
</dbReference>
<keyword evidence="2" id="KW-1185">Reference proteome</keyword>
<gene>
    <name evidence="1" type="ORF">FB470_000524</name>
</gene>
<evidence type="ECO:0000313" key="1">
    <source>
        <dbReference type="EMBL" id="MDQ0376530.1"/>
    </source>
</evidence>
<protein>
    <submittedName>
        <fullName evidence="1">Uncharacterized protein</fullName>
    </submittedName>
</protein>
<evidence type="ECO:0000313" key="2">
    <source>
        <dbReference type="Proteomes" id="UP001229651"/>
    </source>
</evidence>
<reference evidence="1 2" key="1">
    <citation type="submission" date="2023-07" db="EMBL/GenBank/DDBJ databases">
        <title>Sequencing the genomes of 1000 actinobacteria strains.</title>
        <authorList>
            <person name="Klenk H.-P."/>
        </authorList>
    </citation>
    <scope>NUCLEOTIDE SEQUENCE [LARGE SCALE GENOMIC DNA]</scope>
    <source>
        <strain evidence="1 2">DSM 45805</strain>
    </source>
</reference>
<proteinExistence type="predicted"/>
<accession>A0ABU0EMN0</accession>
<organism evidence="1 2">
    <name type="scientific">Amycolatopsis thermophila</name>
    <dbReference type="NCBI Taxonomy" id="206084"/>
    <lineage>
        <taxon>Bacteria</taxon>
        <taxon>Bacillati</taxon>
        <taxon>Actinomycetota</taxon>
        <taxon>Actinomycetes</taxon>
        <taxon>Pseudonocardiales</taxon>
        <taxon>Pseudonocardiaceae</taxon>
        <taxon>Amycolatopsis</taxon>
    </lineage>
</organism>
<sequence>MDTAALTAYGNTAEHRNKPFTEYTPADWDAYNLWAARELARRANDHEARGTVHHPTGTRKWREAAAWHESQVGKNTGPAPAGIAAVPRRIGDDCLLTYFVQQEAWFADAAYAGEVPAINISASADTGRDGVKWDFTVQEHHLAGRPALQVSLFDDAFAAFTDVPELFAALAAEQPRTLDQLRNLLDRLGAVDVTRRTRD</sequence>
<dbReference type="Proteomes" id="UP001229651">
    <property type="component" value="Unassembled WGS sequence"/>
</dbReference>
<comment type="caution">
    <text evidence="1">The sequence shown here is derived from an EMBL/GenBank/DDBJ whole genome shotgun (WGS) entry which is preliminary data.</text>
</comment>